<dbReference type="RefSeq" id="WP_065236262.1">
    <property type="nucleotide sequence ID" value="NZ_CAAAIH010000040.1"/>
</dbReference>
<dbReference type="AlphaFoldDB" id="A0A0W0ZLY0"/>
<gene>
    <name evidence="2" type="ORF">Lsan_0108</name>
</gene>
<accession>A0A0W0ZLY0</accession>
<evidence type="ECO:0000313" key="3">
    <source>
        <dbReference type="Proteomes" id="UP000054703"/>
    </source>
</evidence>
<protein>
    <recommendedName>
        <fullName evidence="1">DUF2779 domain-containing protein</fullName>
    </recommendedName>
</protein>
<comment type="caution">
    <text evidence="2">The sequence shown here is derived from an EMBL/GenBank/DDBJ whole genome shotgun (WGS) entry which is preliminary data.</text>
</comment>
<dbReference type="STRING" id="45074.Lsan_0108"/>
<evidence type="ECO:0000313" key="2">
    <source>
        <dbReference type="EMBL" id="KTD70024.1"/>
    </source>
</evidence>
<dbReference type="InterPro" id="IPR021301">
    <property type="entry name" value="DUF2779"/>
</dbReference>
<dbReference type="Pfam" id="PF11074">
    <property type="entry name" value="DUF2779"/>
    <property type="match status" value="1"/>
</dbReference>
<feature type="domain" description="DUF2779" evidence="1">
    <location>
        <begin position="373"/>
        <end position="521"/>
    </location>
</feature>
<keyword evidence="3" id="KW-1185">Reference proteome</keyword>
<dbReference type="Proteomes" id="UP000054703">
    <property type="component" value="Unassembled WGS sequence"/>
</dbReference>
<evidence type="ECO:0000259" key="1">
    <source>
        <dbReference type="Pfam" id="PF11074"/>
    </source>
</evidence>
<reference evidence="2 3" key="1">
    <citation type="submission" date="2015-11" db="EMBL/GenBank/DDBJ databases">
        <title>Genomic analysis of 38 Legionella species identifies large and diverse effector repertoires.</title>
        <authorList>
            <person name="Burstein D."/>
            <person name="Amaro F."/>
            <person name="Zusman T."/>
            <person name="Lifshitz Z."/>
            <person name="Cohen O."/>
            <person name="Gilbert J.A."/>
            <person name="Pupko T."/>
            <person name="Shuman H.A."/>
            <person name="Segal G."/>
        </authorList>
    </citation>
    <scope>NUCLEOTIDE SEQUENCE [LARGE SCALE GENOMIC DNA]</scope>
    <source>
        <strain evidence="2 3">SC-63-C7</strain>
    </source>
</reference>
<sequence>MALLNKSKFKMALECPTKLWYFDKPDEYINKRDENSFLKALAEGGAQVEELARHYFPDGLSIEASDTKEALEKTQELLQRDSITLFEASFQYQNYFLRADILQKRPGHIKIIEVKAKSISKKDEAKMTTKKETINSDWRPYIADIAFQKWVLEQLYPSFTISSYLMLVDKDAICPTDRLNQKFLVQKDSNGKAIVTLTSPITEEDLSVKILKEVNVDDHINVLWQETNDEGQTVKDQFHHFSKIYFSGQKFPPKAKGECSDCQFNTHESDRLLSGFKECWSESLGYKESDFNDPTILNLWDCRDKPKYFQQGLIKLKDIDETEFTIKESDKSGLSRTKRQWLQIEKVKTQDNSVWLDKENLKAEMDSWRYPFHFIDFETAMLPIPFNKGSHPYQGIAFQFSHHTLNEKGQVAHVGQYLNSEPGVDPSIEFVRHLKKELENDDGTIFRYSSHENTYLNFIREYLEQMIEPPNDKEDLCSFIFSITRSPSKSKVKWEGPRCMVDILELVKRFHYDPLTNGSNSIKQVFPAILNRSDYLQEKYSHPIYGAENGIQSHNFINQCWIVKENNRIKDPYHLLPPINKDISDEDAQFLFDSEDLKEGGAATIAYAKLQFTNMSNSERAELRNALLRYCELDTLAMVMIIEAWHHMLQN</sequence>
<dbReference type="EMBL" id="LNYU01000003">
    <property type="protein sequence ID" value="KTD70024.1"/>
    <property type="molecule type" value="Genomic_DNA"/>
</dbReference>
<organism evidence="2 3">
    <name type="scientific">Legionella santicrucis</name>
    <dbReference type="NCBI Taxonomy" id="45074"/>
    <lineage>
        <taxon>Bacteria</taxon>
        <taxon>Pseudomonadati</taxon>
        <taxon>Pseudomonadota</taxon>
        <taxon>Gammaproteobacteria</taxon>
        <taxon>Legionellales</taxon>
        <taxon>Legionellaceae</taxon>
        <taxon>Legionella</taxon>
    </lineage>
</organism>
<name>A0A0W0ZLY0_9GAMM</name>
<dbReference type="PATRIC" id="fig|45074.5.peg.115"/>
<proteinExistence type="predicted"/>